<dbReference type="AlphaFoldDB" id="A0A0G1WFK7"/>
<reference evidence="1 2" key="1">
    <citation type="journal article" date="2015" name="Nature">
        <title>rRNA introns, odd ribosomes, and small enigmatic genomes across a large radiation of phyla.</title>
        <authorList>
            <person name="Brown C.T."/>
            <person name="Hug L.A."/>
            <person name="Thomas B.C."/>
            <person name="Sharon I."/>
            <person name="Castelle C.J."/>
            <person name="Singh A."/>
            <person name="Wilkins M.J."/>
            <person name="Williams K.H."/>
            <person name="Banfield J.F."/>
        </authorList>
    </citation>
    <scope>NUCLEOTIDE SEQUENCE [LARGE SCALE GENOMIC DNA]</scope>
</reference>
<comment type="caution">
    <text evidence="1">The sequence shown here is derived from an EMBL/GenBank/DDBJ whole genome shotgun (WGS) entry which is preliminary data.</text>
</comment>
<organism evidence="1 2">
    <name type="scientific">Candidatus Gottesmanbacteria bacterium GW2011_GWA1_47_8</name>
    <dbReference type="NCBI Taxonomy" id="1618438"/>
    <lineage>
        <taxon>Bacteria</taxon>
        <taxon>Candidatus Gottesmaniibacteriota</taxon>
    </lineage>
</organism>
<proteinExistence type="predicted"/>
<name>A0A0G1WFK7_9BACT</name>
<evidence type="ECO:0000313" key="2">
    <source>
        <dbReference type="Proteomes" id="UP000034212"/>
    </source>
</evidence>
<protein>
    <submittedName>
        <fullName evidence="1">Uncharacterized protein</fullName>
    </submittedName>
</protein>
<gene>
    <name evidence="1" type="ORF">UY08_C0004G0013</name>
</gene>
<sequence length="89" mass="10452">MIATLIRLPEDEYLLYKELARERGESLAEFFRSAARKDPAVAKKTSLKYSFWNIGTKFIIKDGPKDGSINVDRDLYEFEEAKIRKQHRK</sequence>
<accession>A0A0G1WFK7</accession>
<dbReference type="Proteomes" id="UP000034212">
    <property type="component" value="Unassembled WGS sequence"/>
</dbReference>
<dbReference type="EMBL" id="LCOQ01000004">
    <property type="protein sequence ID" value="KKU81005.1"/>
    <property type="molecule type" value="Genomic_DNA"/>
</dbReference>
<evidence type="ECO:0000313" key="1">
    <source>
        <dbReference type="EMBL" id="KKU81005.1"/>
    </source>
</evidence>